<dbReference type="InterPro" id="IPR012340">
    <property type="entry name" value="NA-bd_OB-fold"/>
</dbReference>
<sequence length="576" mass="64866">MTVTLPQSGASLSIGRVKWFGGENHKTGRENDFGFITSIDGDDIFVHRSQIAGPAPDEGDFAVFAVQVENGKKRAQGVSLCRDIETFETAALATYLRGPQALERMLADFTYRDLLLSLINRRDNDWVMPLLTALLPGSAAARRVVGMLRDQARQIRLLDGIGLAGLAALDDGFRHVPASYFDARHGEWIAWLKAGSTADRTRFFASKIGELPFSFVLACVFEGVIDRPETLGPQRERLALFAKQAVQKRLEGRAPAEAGDEPLDYVRAIYRRRFRGFDDFTANPALAPFFEKLRVKQKIANRDRSFVDDVAQSAWLRHDPECFVLSRFLPLVWDGNSDPSLEAVFFHQLWEALLAGSLSLDDPGFKAVFPSCRTLGPALSCEARYWEKGGKHYCRGRECKDPQNIPDLEKSPFDYTLYDWLSYFGRDYAQAPQPERRDFPVKLAGYLNRLIEVSARLACRCCGKIMKPDFRYSRVEVRVHDPETDRIVTRPFSAAYRCTVFYCAMPGCAEVGRKHYLNHCLGKDCGAIVDSRDLSQCSNGYYRCTCGSCCPEHAVEAEQRRAAMVQKAGARSQRRR</sequence>
<keyword evidence="3" id="KW-1185">Reference proteome</keyword>
<protein>
    <recommendedName>
        <fullName evidence="1">CSD domain-containing protein</fullName>
    </recommendedName>
</protein>
<dbReference type="Pfam" id="PF00313">
    <property type="entry name" value="CSD"/>
    <property type="match status" value="1"/>
</dbReference>
<accession>A0A2T7UNL2</accession>
<gene>
    <name evidence="2" type="ORF">DDE23_16340</name>
</gene>
<dbReference type="Gene3D" id="2.40.50.140">
    <property type="entry name" value="Nucleic acid-binding proteins"/>
    <property type="match status" value="1"/>
</dbReference>
<dbReference type="InterPro" id="IPR002059">
    <property type="entry name" value="CSP_DNA-bd"/>
</dbReference>
<dbReference type="EMBL" id="QDDR01000009">
    <property type="protein sequence ID" value="PVE46219.1"/>
    <property type="molecule type" value="Genomic_DNA"/>
</dbReference>
<dbReference type="AlphaFoldDB" id="A0A2T7UNL2"/>
<organism evidence="2 3">
    <name type="scientific">Pararhodobacter aggregans</name>
    <dbReference type="NCBI Taxonomy" id="404875"/>
    <lineage>
        <taxon>Bacteria</taxon>
        <taxon>Pseudomonadati</taxon>
        <taxon>Pseudomonadota</taxon>
        <taxon>Alphaproteobacteria</taxon>
        <taxon>Rhodobacterales</taxon>
        <taxon>Paracoccaceae</taxon>
        <taxon>Pararhodobacter</taxon>
    </lineage>
</organism>
<evidence type="ECO:0000313" key="2">
    <source>
        <dbReference type="EMBL" id="PVE46219.1"/>
    </source>
</evidence>
<reference evidence="2 3" key="1">
    <citation type="journal article" date="2011" name="Syst. Appl. Microbiol.">
        <title>Defluviimonas denitrificans gen. nov., sp. nov., and Pararhodobacter aggregans gen. nov., sp. nov., non-phototrophic Rhodobacteraceae from the biofilter of a marine aquaculture.</title>
        <authorList>
            <person name="Foesel B.U."/>
            <person name="Drake H.L."/>
            <person name="Schramm A."/>
        </authorList>
    </citation>
    <scope>NUCLEOTIDE SEQUENCE [LARGE SCALE GENOMIC DNA]</scope>
    <source>
        <strain evidence="2 3">D1-19</strain>
    </source>
</reference>
<feature type="domain" description="CSD" evidence="1">
    <location>
        <begin position="12"/>
        <end position="80"/>
    </location>
</feature>
<dbReference type="RefSeq" id="WP_107753042.1">
    <property type="nucleotide sequence ID" value="NZ_QBKF01000009.1"/>
</dbReference>
<evidence type="ECO:0000313" key="3">
    <source>
        <dbReference type="Proteomes" id="UP000244810"/>
    </source>
</evidence>
<dbReference type="GO" id="GO:0003676">
    <property type="term" value="F:nucleic acid binding"/>
    <property type="evidence" value="ECO:0007669"/>
    <property type="project" value="InterPro"/>
</dbReference>
<dbReference type="PROSITE" id="PS51857">
    <property type="entry name" value="CSD_2"/>
    <property type="match status" value="1"/>
</dbReference>
<dbReference type="OrthoDB" id="1887806at2"/>
<evidence type="ECO:0000259" key="1">
    <source>
        <dbReference type="PROSITE" id="PS51857"/>
    </source>
</evidence>
<comment type="caution">
    <text evidence="2">The sequence shown here is derived from an EMBL/GenBank/DDBJ whole genome shotgun (WGS) entry which is preliminary data.</text>
</comment>
<dbReference type="Proteomes" id="UP000244810">
    <property type="component" value="Unassembled WGS sequence"/>
</dbReference>
<name>A0A2T7UNL2_9RHOB</name>
<dbReference type="InterPro" id="IPR019844">
    <property type="entry name" value="CSD_CS"/>
</dbReference>
<dbReference type="SUPFAM" id="SSF50249">
    <property type="entry name" value="Nucleic acid-binding proteins"/>
    <property type="match status" value="1"/>
</dbReference>
<dbReference type="PROSITE" id="PS00352">
    <property type="entry name" value="CSD_1"/>
    <property type="match status" value="1"/>
</dbReference>
<proteinExistence type="predicted"/>